<name>A0A822ZXB4_NELNU</name>
<keyword evidence="10" id="KW-1185">Reference proteome</keyword>
<feature type="region of interest" description="Disordered" evidence="7">
    <location>
        <begin position="141"/>
        <end position="228"/>
    </location>
</feature>
<evidence type="ECO:0000256" key="4">
    <source>
        <dbReference type="ARBA" id="ARBA00023163"/>
    </source>
</evidence>
<dbReference type="AlphaFoldDB" id="A0A822ZXB4"/>
<evidence type="ECO:0000256" key="5">
    <source>
        <dbReference type="ARBA" id="ARBA00023242"/>
    </source>
</evidence>
<proteinExistence type="predicted"/>
<reference evidence="9 10" key="1">
    <citation type="journal article" date="2020" name="Mol. Biol. Evol.">
        <title>Distinct Expression and Methylation Patterns for Genes with Different Fates following a Single Whole-Genome Duplication in Flowering Plants.</title>
        <authorList>
            <person name="Shi T."/>
            <person name="Rahmani R.S."/>
            <person name="Gugger P.F."/>
            <person name="Wang M."/>
            <person name="Li H."/>
            <person name="Zhang Y."/>
            <person name="Li Z."/>
            <person name="Wang Q."/>
            <person name="Van de Peer Y."/>
            <person name="Marchal K."/>
            <person name="Chen J."/>
        </authorList>
    </citation>
    <scope>NUCLEOTIDE SEQUENCE [LARGE SCALE GENOMIC DNA]</scope>
    <source>
        <tissue evidence="9">Leaf</tissue>
    </source>
</reference>
<feature type="compositionally biased region" description="Polar residues" evidence="7">
    <location>
        <begin position="278"/>
        <end position="289"/>
    </location>
</feature>
<feature type="region of interest" description="Disordered" evidence="7">
    <location>
        <begin position="1"/>
        <end position="25"/>
    </location>
</feature>
<dbReference type="PROSITE" id="PS51754">
    <property type="entry name" value="OVATE"/>
    <property type="match status" value="1"/>
</dbReference>
<evidence type="ECO:0000313" key="10">
    <source>
        <dbReference type="Proteomes" id="UP000607653"/>
    </source>
</evidence>
<evidence type="ECO:0000256" key="1">
    <source>
        <dbReference type="ARBA" id="ARBA00004123"/>
    </source>
</evidence>
<dbReference type="InterPro" id="IPR038933">
    <property type="entry name" value="Ovate"/>
</dbReference>
<dbReference type="InterPro" id="IPR006458">
    <property type="entry name" value="Ovate_C"/>
</dbReference>
<gene>
    <name evidence="9" type="ORF">HUJ06_018118</name>
</gene>
<accession>A0A822ZXB4</accession>
<organism evidence="9 10">
    <name type="scientific">Nelumbo nucifera</name>
    <name type="common">Sacred lotus</name>
    <dbReference type="NCBI Taxonomy" id="4432"/>
    <lineage>
        <taxon>Eukaryota</taxon>
        <taxon>Viridiplantae</taxon>
        <taxon>Streptophyta</taxon>
        <taxon>Embryophyta</taxon>
        <taxon>Tracheophyta</taxon>
        <taxon>Spermatophyta</taxon>
        <taxon>Magnoliopsida</taxon>
        <taxon>Proteales</taxon>
        <taxon>Nelumbonaceae</taxon>
        <taxon>Nelumbo</taxon>
    </lineage>
</organism>
<evidence type="ECO:0000256" key="6">
    <source>
        <dbReference type="RuleBase" id="RU367028"/>
    </source>
</evidence>
<dbReference type="PANTHER" id="PTHR33057:SF82">
    <property type="entry name" value="TRANSCRIPTION REPRESSOR OFP5"/>
    <property type="match status" value="1"/>
</dbReference>
<sequence length="479" mass="54942">MKWGRKKSNPSASSSSSSSSSSRLSSLSQVFPISWLSKFKQMSGQAEPQPDKTKLKNKPNSSPVSSSLSVNSRPTQFHNRTSSLSPLEIHEGRMSRRSRMLSEMEGDDAFWRLSFRKESSFEGKKNTGLLKPVLYDSDEELEYPVSSRPGCKSTTTPMAKEEPQKFTDKDSNGRKMRESPAEMKIVPERQDCRVETKVEKPEKIVSKDKPVRDGRLRKASPRILAEEQPPVLSIESLEDKQRCLSIQSTLDLEPVRTIRTTEDEFQSFPVKGSRKSHYISSSNARNTDPSTEEENSAHSSVNSERIDQSLAEDSDLEWKTAKELKIKELLSKSEKQRRSLYISRESQRRRTRQRCKVRVCSPRTPSKVETCRIRALEEMKAKKRAKAIAKERKVEGRTGLESFAVAKCSLDPQKDFRESMVEMIVQNHMRQPEELENLLACYLSLNSDEYHDLIVKVFRQVWFDMSQFCSSPELQRDHC</sequence>
<comment type="function">
    <text evidence="6">Transcriptional repressor that regulates multiple aspects of plant growth and development.</text>
</comment>
<keyword evidence="2 6" id="KW-0678">Repressor</keyword>
<feature type="domain" description="OVATE" evidence="8">
    <location>
        <begin position="405"/>
        <end position="464"/>
    </location>
</feature>
<feature type="region of interest" description="Disordered" evidence="7">
    <location>
        <begin position="41"/>
        <end position="100"/>
    </location>
</feature>
<feature type="compositionally biased region" description="Low complexity" evidence="7">
    <location>
        <begin position="58"/>
        <end position="72"/>
    </location>
</feature>
<keyword evidence="5 6" id="KW-0539">Nucleus</keyword>
<dbReference type="NCBIfam" id="TIGR01568">
    <property type="entry name" value="A_thal_3678"/>
    <property type="match status" value="1"/>
</dbReference>
<dbReference type="EMBL" id="DUZY01000008">
    <property type="protein sequence ID" value="DAD48181.1"/>
    <property type="molecule type" value="Genomic_DNA"/>
</dbReference>
<keyword evidence="3 6" id="KW-0805">Transcription regulation</keyword>
<evidence type="ECO:0000256" key="2">
    <source>
        <dbReference type="ARBA" id="ARBA00022491"/>
    </source>
</evidence>
<comment type="subcellular location">
    <subcellularLocation>
        <location evidence="1 6">Nucleus</location>
    </subcellularLocation>
</comment>
<evidence type="ECO:0000256" key="3">
    <source>
        <dbReference type="ARBA" id="ARBA00023015"/>
    </source>
</evidence>
<feature type="compositionally biased region" description="Low complexity" evidence="7">
    <location>
        <begin position="11"/>
        <end position="25"/>
    </location>
</feature>
<dbReference type="GO" id="GO:0045892">
    <property type="term" value="P:negative regulation of DNA-templated transcription"/>
    <property type="evidence" value="ECO:0007669"/>
    <property type="project" value="UniProtKB-UniRule"/>
</dbReference>
<protein>
    <recommendedName>
        <fullName evidence="6">Transcription repressor</fullName>
    </recommendedName>
    <alternativeName>
        <fullName evidence="6">Ovate family protein</fullName>
    </alternativeName>
</protein>
<dbReference type="PANTHER" id="PTHR33057">
    <property type="entry name" value="TRANSCRIPTION REPRESSOR OFP7-RELATED"/>
    <property type="match status" value="1"/>
</dbReference>
<evidence type="ECO:0000259" key="8">
    <source>
        <dbReference type="PROSITE" id="PS51754"/>
    </source>
</evidence>
<keyword evidence="4 6" id="KW-0804">Transcription</keyword>
<dbReference type="GO" id="GO:0005634">
    <property type="term" value="C:nucleus"/>
    <property type="evidence" value="ECO:0007669"/>
    <property type="project" value="UniProtKB-SubCell"/>
</dbReference>
<feature type="compositionally biased region" description="Basic and acidic residues" evidence="7">
    <location>
        <begin position="159"/>
        <end position="216"/>
    </location>
</feature>
<evidence type="ECO:0000313" key="9">
    <source>
        <dbReference type="EMBL" id="DAD48181.1"/>
    </source>
</evidence>
<dbReference type="Pfam" id="PF04844">
    <property type="entry name" value="Ovate"/>
    <property type="match status" value="1"/>
</dbReference>
<evidence type="ECO:0000256" key="7">
    <source>
        <dbReference type="SAM" id="MobiDB-lite"/>
    </source>
</evidence>
<dbReference type="Proteomes" id="UP000607653">
    <property type="component" value="Unassembled WGS sequence"/>
</dbReference>
<feature type="compositionally biased region" description="Polar residues" evidence="7">
    <location>
        <begin position="73"/>
        <end position="85"/>
    </location>
</feature>
<feature type="region of interest" description="Disordered" evidence="7">
    <location>
        <begin position="268"/>
        <end position="308"/>
    </location>
</feature>
<comment type="caution">
    <text evidence="9">The sequence shown here is derived from an EMBL/GenBank/DDBJ whole genome shotgun (WGS) entry which is preliminary data.</text>
</comment>